<dbReference type="SUPFAM" id="SSF49313">
    <property type="entry name" value="Cadherin-like"/>
    <property type="match status" value="1"/>
</dbReference>
<organism evidence="3 4">
    <name type="scientific">Amycolatopsis nalaikhensis</name>
    <dbReference type="NCBI Taxonomy" id="715472"/>
    <lineage>
        <taxon>Bacteria</taxon>
        <taxon>Bacillati</taxon>
        <taxon>Actinomycetota</taxon>
        <taxon>Actinomycetes</taxon>
        <taxon>Pseudonocardiales</taxon>
        <taxon>Pseudonocardiaceae</taxon>
        <taxon>Amycolatopsis</taxon>
    </lineage>
</organism>
<dbReference type="RefSeq" id="WP_285456766.1">
    <property type="nucleotide sequence ID" value="NZ_CP127173.1"/>
</dbReference>
<feature type="compositionally biased region" description="Polar residues" evidence="1">
    <location>
        <begin position="1"/>
        <end position="14"/>
    </location>
</feature>
<evidence type="ECO:0000259" key="2">
    <source>
        <dbReference type="SMART" id="SM00736"/>
    </source>
</evidence>
<dbReference type="EMBL" id="CP127173">
    <property type="protein sequence ID" value="WIV59256.1"/>
    <property type="molecule type" value="Genomic_DNA"/>
</dbReference>
<dbReference type="InterPro" id="IPR006644">
    <property type="entry name" value="Cadg"/>
</dbReference>
<sequence>MCPHSPDSSGQRFRSASPDRRLLPGVPMQRGKLVRIAAVLAAGLACLSFTAPIGSASGDSEQTDGVEHEVLIPQPAATAASCGVERWSVKTGTDADAAKITLQSTTPTTIAALTGLAKPSTLPANNRIQPTETTVYRLQATLTKYKLESDSDYHLVLADGSGHTMIVEVPDPACVGSSSALLTSIQKARAEVNAKYTPTGSFQTANVPVTVTGVGFFDFLHGQTGVAPNGIELHAVLDIQFGSGGGSVSVSNPGNQTGTAGQPAGLQISATDTAGGSLAYTATGLPAGLSINTATGLISGTPTTAGTSSVTVTATDSTGPSGSTTFSWTIAPASGGCTAQQLLGDPGFETGTATPWSTSSGVISNSSSEPPRTGSYDAWLGGYGATHTDTLAQQVTLPTGCAAYSLGYWLHIDTAEPTTGAYDTFTVQILTSSGTVLATPATYSNTDATTGYTQHTINLSAFSGQTITVKFTGTEDYTKQTSFVLDDTTLTIN</sequence>
<evidence type="ECO:0000256" key="1">
    <source>
        <dbReference type="SAM" id="MobiDB-lite"/>
    </source>
</evidence>
<dbReference type="Pfam" id="PF05345">
    <property type="entry name" value="He_PIG"/>
    <property type="match status" value="1"/>
</dbReference>
<gene>
    <name evidence="3" type="ORF">QP939_11815</name>
</gene>
<feature type="region of interest" description="Disordered" evidence="1">
    <location>
        <begin position="1"/>
        <end position="25"/>
    </location>
</feature>
<dbReference type="InterPro" id="IPR013783">
    <property type="entry name" value="Ig-like_fold"/>
</dbReference>
<reference evidence="3 4" key="1">
    <citation type="submission" date="2023-06" db="EMBL/GenBank/DDBJ databases">
        <authorList>
            <person name="Oyuntsetseg B."/>
            <person name="Kim S.B."/>
        </authorList>
    </citation>
    <scope>NUCLEOTIDE SEQUENCE [LARGE SCALE GENOMIC DNA]</scope>
    <source>
        <strain evidence="3 4">2-2</strain>
    </source>
</reference>
<keyword evidence="4" id="KW-1185">Reference proteome</keyword>
<evidence type="ECO:0000313" key="3">
    <source>
        <dbReference type="EMBL" id="WIV59256.1"/>
    </source>
</evidence>
<name>A0ABY8XUB8_9PSEU</name>
<dbReference type="Gene3D" id="2.60.40.10">
    <property type="entry name" value="Immunoglobulins"/>
    <property type="match status" value="1"/>
</dbReference>
<dbReference type="Gene3D" id="2.60.120.260">
    <property type="entry name" value="Galactose-binding domain-like"/>
    <property type="match status" value="1"/>
</dbReference>
<feature type="domain" description="Dystroglycan-type cadherin-like" evidence="2">
    <location>
        <begin position="248"/>
        <end position="337"/>
    </location>
</feature>
<proteinExistence type="predicted"/>
<dbReference type="SMART" id="SM00736">
    <property type="entry name" value="CADG"/>
    <property type="match status" value="1"/>
</dbReference>
<evidence type="ECO:0000313" key="4">
    <source>
        <dbReference type="Proteomes" id="UP001227101"/>
    </source>
</evidence>
<protein>
    <submittedName>
        <fullName evidence="3">Ig domain-containing protein</fullName>
    </submittedName>
</protein>
<dbReference type="Proteomes" id="UP001227101">
    <property type="component" value="Chromosome"/>
</dbReference>
<accession>A0ABY8XUB8</accession>
<dbReference type="InterPro" id="IPR015919">
    <property type="entry name" value="Cadherin-like_sf"/>
</dbReference>